<sequence>MTSAFTSFYRSLTRHKLFAALNIGGLALGIAVFLVLSLFVRFETGFDRWIPGADQLYVVQETYHMPGYPETPSPYTMGNELLQLRADYPQLQGARIAQMGATVRQGSSNTREAMAAVDPNFFALMRLPVVAGDPTRTLADPDGLVLTQRAATSYFGPKSPIGRSLTVIANGTTYTYRVGAVIADMRKDQSYTSELFVPLVASRFANEWFDHWGSTSLVTLLRFPDRAAARQFEGELARFAARRVFGDDIKKGQWEQSLRPLVDNHLYAASDRAVVTTLGAVGVLTLLIAIVNYINLATARAGLRAREVAVRKVLGGTRRSLIRQFMIEAMLTVALSALIGLALTEIALPLVNAAGGMSLHLTYVGTDSVLLLLVPLILLVGMIAGLYPAAVLAGFRPAAVLAAARAPGGGRAGARVRAGLVIVQFAVAIAFAIGTTVMLAQANHVRNADLGFRRDGLYVVRSLNSGSILPEQKRALLRTFAALPGVSHVTLAQNAPGDQSVTNFSSIYQPGMQGIRSPSLMDVRIGEGYFDTFGARLIAGRQLDPSRPSDDMAQHVKGSTPAFNTVINRTAVGLLGFASPQAAIGKQVDGNGMMTIIGVVDDLRFRGPREAIAGTFYRYDSRPLNDAFITIRYSGDPQKMADAVEASWKRIVPTEPFEGRTIEENLYKAYYEQDTRRGRLFTMGAVLAIAIGCIGLYGLAAFDTTRRIKEIGIRKALGASTRDVLQLLVGKFLRPVLFANLIAWPLAWVAMQRWLSTFDDRIGLSPAYFLLASAIAVLIAVATVIGQSWRVARAEPARALRYE</sequence>
<feature type="transmembrane region" description="Helical" evidence="6">
    <location>
        <begin position="273"/>
        <end position="296"/>
    </location>
</feature>
<dbReference type="EMBL" id="QENQ01000001">
    <property type="protein sequence ID" value="PVX30324.1"/>
    <property type="molecule type" value="Genomic_DNA"/>
</dbReference>
<protein>
    <submittedName>
        <fullName evidence="9">Transporter</fullName>
    </submittedName>
</protein>
<gene>
    <name evidence="9" type="ORF">DD559_14055</name>
</gene>
<accession>A0A2U0SG99</accession>
<feature type="transmembrane region" description="Helical" evidence="6">
    <location>
        <begin position="680"/>
        <end position="703"/>
    </location>
</feature>
<evidence type="ECO:0000256" key="4">
    <source>
        <dbReference type="ARBA" id="ARBA00022989"/>
    </source>
</evidence>
<evidence type="ECO:0000256" key="3">
    <source>
        <dbReference type="ARBA" id="ARBA00022692"/>
    </source>
</evidence>
<dbReference type="Pfam" id="PF12704">
    <property type="entry name" value="MacB_PCD"/>
    <property type="match status" value="1"/>
</dbReference>
<dbReference type="Pfam" id="PF02687">
    <property type="entry name" value="FtsX"/>
    <property type="match status" value="2"/>
</dbReference>
<evidence type="ECO:0000313" key="9">
    <source>
        <dbReference type="EMBL" id="PVX30324.1"/>
    </source>
</evidence>
<dbReference type="GO" id="GO:0005886">
    <property type="term" value="C:plasma membrane"/>
    <property type="evidence" value="ECO:0007669"/>
    <property type="project" value="UniProtKB-SubCell"/>
</dbReference>
<feature type="transmembrane region" description="Helical" evidence="6">
    <location>
        <begin position="368"/>
        <end position="395"/>
    </location>
</feature>
<dbReference type="PANTHER" id="PTHR30572">
    <property type="entry name" value="MEMBRANE COMPONENT OF TRANSPORTER-RELATED"/>
    <property type="match status" value="1"/>
</dbReference>
<evidence type="ECO:0000256" key="5">
    <source>
        <dbReference type="ARBA" id="ARBA00023136"/>
    </source>
</evidence>
<dbReference type="Proteomes" id="UP000245890">
    <property type="component" value="Unassembled WGS sequence"/>
</dbReference>
<dbReference type="InterPro" id="IPR025857">
    <property type="entry name" value="MacB_PCD"/>
</dbReference>
<keyword evidence="4 6" id="KW-1133">Transmembrane helix</keyword>
<dbReference type="GO" id="GO:0022857">
    <property type="term" value="F:transmembrane transporter activity"/>
    <property type="evidence" value="ECO:0007669"/>
    <property type="project" value="TreeGrafter"/>
</dbReference>
<dbReference type="PANTHER" id="PTHR30572:SF18">
    <property type="entry name" value="ABC-TYPE MACROLIDE FAMILY EXPORT SYSTEM PERMEASE COMPONENT 2"/>
    <property type="match status" value="1"/>
</dbReference>
<feature type="transmembrane region" description="Helical" evidence="6">
    <location>
        <begin position="325"/>
        <end position="348"/>
    </location>
</feature>
<feature type="transmembrane region" description="Helical" evidence="6">
    <location>
        <begin position="724"/>
        <end position="747"/>
    </location>
</feature>
<evidence type="ECO:0000256" key="2">
    <source>
        <dbReference type="ARBA" id="ARBA00022475"/>
    </source>
</evidence>
<feature type="transmembrane region" description="Helical" evidence="6">
    <location>
        <begin position="17"/>
        <end position="40"/>
    </location>
</feature>
<name>A0A2U0SG99_9SPHN</name>
<organism evidence="9 10">
    <name type="scientific">Sphingomonas pokkalii</name>
    <dbReference type="NCBI Taxonomy" id="2175090"/>
    <lineage>
        <taxon>Bacteria</taxon>
        <taxon>Pseudomonadati</taxon>
        <taxon>Pseudomonadota</taxon>
        <taxon>Alphaproteobacteria</taxon>
        <taxon>Sphingomonadales</taxon>
        <taxon>Sphingomonadaceae</taxon>
        <taxon>Sphingomonas</taxon>
    </lineage>
</organism>
<proteinExistence type="predicted"/>
<comment type="caution">
    <text evidence="9">The sequence shown here is derived from an EMBL/GenBank/DDBJ whole genome shotgun (WGS) entry which is preliminary data.</text>
</comment>
<keyword evidence="2" id="KW-1003">Cell membrane</keyword>
<keyword evidence="10" id="KW-1185">Reference proteome</keyword>
<keyword evidence="3 6" id="KW-0812">Transmembrane</keyword>
<feature type="transmembrane region" description="Helical" evidence="6">
    <location>
        <begin position="767"/>
        <end position="786"/>
    </location>
</feature>
<feature type="domain" description="MacB-like periplasmic core" evidence="8">
    <location>
        <begin position="20"/>
        <end position="236"/>
    </location>
</feature>
<feature type="domain" description="ABC3 transporter permease C-terminal" evidence="7">
    <location>
        <begin position="684"/>
        <end position="796"/>
    </location>
</feature>
<dbReference type="OrthoDB" id="9770036at2"/>
<comment type="subcellular location">
    <subcellularLocation>
        <location evidence="1">Cell membrane</location>
        <topology evidence="1">Multi-pass membrane protein</topology>
    </subcellularLocation>
</comment>
<dbReference type="AlphaFoldDB" id="A0A2U0SG99"/>
<dbReference type="RefSeq" id="WP_116469735.1">
    <property type="nucleotide sequence ID" value="NZ_QENQ01000001.1"/>
</dbReference>
<evidence type="ECO:0000313" key="10">
    <source>
        <dbReference type="Proteomes" id="UP000245890"/>
    </source>
</evidence>
<feature type="transmembrane region" description="Helical" evidence="6">
    <location>
        <begin position="416"/>
        <end position="440"/>
    </location>
</feature>
<reference evidence="9 10" key="1">
    <citation type="submission" date="2018-05" db="EMBL/GenBank/DDBJ databases">
        <title>Description of Sphingomonas pokkalii sp nov, isolated from the rhizosphere of saline tolerant pokkali rice and its draft genome analysis.</title>
        <authorList>
            <person name="Menon R."/>
            <person name="Kumari S."/>
            <person name="Rameshkumar N."/>
        </authorList>
    </citation>
    <scope>NUCLEOTIDE SEQUENCE [LARGE SCALE GENOMIC DNA]</scope>
    <source>
        <strain evidence="9 10">L3B27</strain>
    </source>
</reference>
<evidence type="ECO:0000256" key="1">
    <source>
        <dbReference type="ARBA" id="ARBA00004651"/>
    </source>
</evidence>
<feature type="domain" description="ABC3 transporter permease C-terminal" evidence="7">
    <location>
        <begin position="281"/>
        <end position="392"/>
    </location>
</feature>
<evidence type="ECO:0000259" key="7">
    <source>
        <dbReference type="Pfam" id="PF02687"/>
    </source>
</evidence>
<keyword evidence="5 6" id="KW-0472">Membrane</keyword>
<evidence type="ECO:0000259" key="8">
    <source>
        <dbReference type="Pfam" id="PF12704"/>
    </source>
</evidence>
<dbReference type="InterPro" id="IPR003838">
    <property type="entry name" value="ABC3_permease_C"/>
</dbReference>
<evidence type="ECO:0000256" key="6">
    <source>
        <dbReference type="SAM" id="Phobius"/>
    </source>
</evidence>
<dbReference type="InterPro" id="IPR050250">
    <property type="entry name" value="Macrolide_Exporter_MacB"/>
</dbReference>